<evidence type="ECO:0000259" key="1">
    <source>
        <dbReference type="Pfam" id="PF07929"/>
    </source>
</evidence>
<name>A0A5S9IJR7_UABAM</name>
<protein>
    <recommendedName>
        <fullName evidence="1">Plasmid pRiA4b Orf3-like domain-containing protein</fullName>
    </recommendedName>
</protein>
<organism evidence="2 3">
    <name type="scientific">Uabimicrobium amorphum</name>
    <dbReference type="NCBI Taxonomy" id="2596890"/>
    <lineage>
        <taxon>Bacteria</taxon>
        <taxon>Pseudomonadati</taxon>
        <taxon>Planctomycetota</taxon>
        <taxon>Candidatus Uabimicrobiia</taxon>
        <taxon>Candidatus Uabimicrobiales</taxon>
        <taxon>Candidatus Uabimicrobiaceae</taxon>
        <taxon>Candidatus Uabimicrobium</taxon>
    </lineage>
</organism>
<dbReference type="PANTHER" id="PTHR41878:SF1">
    <property type="entry name" value="TNPR PROTEIN"/>
    <property type="match status" value="1"/>
</dbReference>
<dbReference type="Pfam" id="PF07929">
    <property type="entry name" value="PRiA4_ORF3"/>
    <property type="match status" value="1"/>
</dbReference>
<keyword evidence="3" id="KW-1185">Reference proteome</keyword>
<proteinExistence type="predicted"/>
<dbReference type="KEGG" id="uam:UABAM_01004"/>
<sequence length="684" mass="80370">MTEVHNKMSLEKALDQFIENTKRPYRLEKVIQFIVPILKKIPKNLYISVDRMLRRDRRFFYDSFKELYVPRSYFFKNTQFLIKPTLEEINEGILYPGHRFIPFCHWEIFPTACQLRWGRRKIKAISVKKRFQDILVYHTLLGKENIISYLLVDHEDNADILSKPNIMIENVLLHAFDMKEFYAQHNFKEGDYILTTVKDWAQGKYTVEYRETINSDLDYHNNKKQWIKDFETSMLETFKDEGTLTSIYEQLAIAFFKGGKNMLKNPLAHIGGMLAISEQMEIAPLGMTSILWHKGQSPEDAIDFDSVEYQIGMTGNTDSIDGILQDLGVALNEQVVEAFMRDEFYTKRNSLTNALERCLPMQIIEFYDEDQEKSFHKLIKKLWNKTQKSYNVFCDKYAGKYRNKALATLEEYYTWLYSLEKKGIEEKNCPKRETLALGEMQVMLMHLVAGFNSGDSEDLAKQKDMMLALEDIEQSSKAFMEVIEREAKVAMRPILKIVNNHITSLEQDSTVYYLKISLKKSKPLIWRRICVPGNVSLAALHNIIQIVMGWENNHEHCFTIDEVVYGDMNSDYHMKDEHQHTLNQLIQENKKSFFYEYDFQDSWEHKIVVEKIVTHKDKEVKIKCLAGKNACPPENCGGIYGYEEMLQILKDSSDPEYLDLQDWLEGFDPKFFSVKEVNKYLENL</sequence>
<dbReference type="RefSeq" id="WP_151966896.1">
    <property type="nucleotide sequence ID" value="NZ_AP019860.1"/>
</dbReference>
<dbReference type="AlphaFoldDB" id="A0A5S9IJR7"/>
<dbReference type="PANTHER" id="PTHR41878">
    <property type="entry name" value="LEXA REPRESSOR-RELATED"/>
    <property type="match status" value="1"/>
</dbReference>
<evidence type="ECO:0000313" key="2">
    <source>
        <dbReference type="EMBL" id="BBM82661.1"/>
    </source>
</evidence>
<dbReference type="OrthoDB" id="9801392at2"/>
<dbReference type="EMBL" id="AP019860">
    <property type="protein sequence ID" value="BBM82661.1"/>
    <property type="molecule type" value="Genomic_DNA"/>
</dbReference>
<dbReference type="Proteomes" id="UP000326354">
    <property type="component" value="Chromosome"/>
</dbReference>
<dbReference type="InterPro" id="IPR024047">
    <property type="entry name" value="MM3350-like_sf"/>
</dbReference>
<accession>A0A5S9IJR7</accession>
<evidence type="ECO:0000313" key="3">
    <source>
        <dbReference type="Proteomes" id="UP000326354"/>
    </source>
</evidence>
<dbReference type="Gene3D" id="3.10.290.30">
    <property type="entry name" value="MM3350-like"/>
    <property type="match status" value="1"/>
</dbReference>
<reference evidence="2 3" key="1">
    <citation type="submission" date="2019-08" db="EMBL/GenBank/DDBJ databases">
        <title>Complete genome sequence of Candidatus Uab amorphum.</title>
        <authorList>
            <person name="Shiratori T."/>
            <person name="Suzuki S."/>
            <person name="Kakizawa Y."/>
            <person name="Ishida K."/>
        </authorList>
    </citation>
    <scope>NUCLEOTIDE SEQUENCE [LARGE SCALE GENOMIC DNA]</scope>
    <source>
        <strain evidence="2 3">SRT547</strain>
    </source>
</reference>
<gene>
    <name evidence="2" type="ORF">UABAM_01004</name>
</gene>
<dbReference type="InterPro" id="IPR012912">
    <property type="entry name" value="Plasmid_pRiA4b_Orf3-like"/>
</dbReference>
<feature type="domain" description="Plasmid pRiA4b Orf3-like" evidence="1">
    <location>
        <begin position="511"/>
        <end position="675"/>
    </location>
</feature>
<dbReference type="SUPFAM" id="SSF159941">
    <property type="entry name" value="MM3350-like"/>
    <property type="match status" value="1"/>
</dbReference>